<keyword evidence="2" id="KW-1185">Reference proteome</keyword>
<gene>
    <name evidence="1" type="ORF">O6H91_15G040800</name>
</gene>
<evidence type="ECO:0000313" key="2">
    <source>
        <dbReference type="Proteomes" id="UP001162992"/>
    </source>
</evidence>
<protein>
    <submittedName>
        <fullName evidence="1">Uncharacterized protein</fullName>
    </submittedName>
</protein>
<organism evidence="1 2">
    <name type="scientific">Diphasiastrum complanatum</name>
    <name type="common">Issler's clubmoss</name>
    <name type="synonym">Lycopodium complanatum</name>
    <dbReference type="NCBI Taxonomy" id="34168"/>
    <lineage>
        <taxon>Eukaryota</taxon>
        <taxon>Viridiplantae</taxon>
        <taxon>Streptophyta</taxon>
        <taxon>Embryophyta</taxon>
        <taxon>Tracheophyta</taxon>
        <taxon>Lycopodiopsida</taxon>
        <taxon>Lycopodiales</taxon>
        <taxon>Lycopodiaceae</taxon>
        <taxon>Lycopodioideae</taxon>
        <taxon>Diphasiastrum</taxon>
    </lineage>
</organism>
<reference evidence="2" key="1">
    <citation type="journal article" date="2024" name="Proc. Natl. Acad. Sci. U.S.A.">
        <title>Extraordinary preservation of gene collinearity over three hundred million years revealed in homosporous lycophytes.</title>
        <authorList>
            <person name="Li C."/>
            <person name="Wickell D."/>
            <person name="Kuo L.Y."/>
            <person name="Chen X."/>
            <person name="Nie B."/>
            <person name="Liao X."/>
            <person name="Peng D."/>
            <person name="Ji J."/>
            <person name="Jenkins J."/>
            <person name="Williams M."/>
            <person name="Shu S."/>
            <person name="Plott C."/>
            <person name="Barry K."/>
            <person name="Rajasekar S."/>
            <person name="Grimwood J."/>
            <person name="Han X."/>
            <person name="Sun S."/>
            <person name="Hou Z."/>
            <person name="He W."/>
            <person name="Dai G."/>
            <person name="Sun C."/>
            <person name="Schmutz J."/>
            <person name="Leebens-Mack J.H."/>
            <person name="Li F.W."/>
            <person name="Wang L."/>
        </authorList>
    </citation>
    <scope>NUCLEOTIDE SEQUENCE [LARGE SCALE GENOMIC DNA]</scope>
    <source>
        <strain evidence="2">cv. PW_Plant_1</strain>
    </source>
</reference>
<proteinExistence type="predicted"/>
<dbReference type="EMBL" id="CM055106">
    <property type="protein sequence ID" value="KAJ7529265.1"/>
    <property type="molecule type" value="Genomic_DNA"/>
</dbReference>
<accession>A0ACC2BHU1</accession>
<name>A0ACC2BHU1_DIPCM</name>
<dbReference type="Proteomes" id="UP001162992">
    <property type="component" value="Chromosome 15"/>
</dbReference>
<sequence>MGNQTEESLLDDLDEETRDPSKVQEEVLCRILRDNLHTEYLRRCGLTAAAKSAFKERIPIVKYEDMKPDIDRIANGDSSPILFFERVAKFLISSGTSTGEHKLYPKPAGHPERSQRLRNITSAVFYKHFPDLKKGKRLNFLYAREQGITPCGLNTQTAITSLIQRSTSRNDFSNLTMSLPEVLLCTDSFQSTYCQLLCGLMQSPEVVNVGSFFASTFVRIIRSIEDYWADLCEDLESGQLNGKITNLSVRKAMARVLRPNPELASRVRVACWKTSWQGIVKRLWPNTRVIQTVVTGSMQQYIPTIDYYSDGIQIVSMVYASSETYLGFNLNPICSPWEITYMLAPSAAYFEFLPIDRSSEFGEQLTSDLCIDSQAVVDLTDVQVGKEYELLVTTDTGLYRYRMGDILKVAGYYNASPTFFFVCRQNVLLSIDSDKTDEKDLQNAITTAASSSRKIVRDYSSYADLESKPPHYVIFWELAEDTPIEAHELKECCYVMEESLASTYRRGRRENAIGPLEIRLVKKGSFEKLMDCCVAGGANVGQVKVPRCLKRPSSLLQAMEEGVYQIAFSARLPSYSPTILLSPPTTAIAIATENKN</sequence>
<evidence type="ECO:0000313" key="1">
    <source>
        <dbReference type="EMBL" id="KAJ7529265.1"/>
    </source>
</evidence>
<comment type="caution">
    <text evidence="1">The sequence shown here is derived from an EMBL/GenBank/DDBJ whole genome shotgun (WGS) entry which is preliminary data.</text>
</comment>